<dbReference type="PANTHER" id="PTHR38674">
    <property type="entry name" value="ALKANE 1-MONOOXYGENASE 1"/>
    <property type="match status" value="1"/>
</dbReference>
<feature type="domain" description="Fatty acid desaturase" evidence="12">
    <location>
        <begin position="4"/>
        <end position="63"/>
    </location>
</feature>
<evidence type="ECO:0000256" key="9">
    <source>
        <dbReference type="ARBA" id="ARBA00023004"/>
    </source>
</evidence>
<dbReference type="PANTHER" id="PTHR38674:SF1">
    <property type="entry name" value="ALKANE 1-MONOOXYGENASE 1"/>
    <property type="match status" value="1"/>
</dbReference>
<dbReference type="GO" id="GO:0006629">
    <property type="term" value="P:lipid metabolic process"/>
    <property type="evidence" value="ECO:0007669"/>
    <property type="project" value="InterPro"/>
</dbReference>
<keyword evidence="4" id="KW-0997">Cell inner membrane</keyword>
<keyword evidence="5" id="KW-0812">Transmembrane</keyword>
<gene>
    <name evidence="13" type="ORF">JCM19275_2787</name>
</gene>
<dbReference type="GO" id="GO:0046872">
    <property type="term" value="F:metal ion binding"/>
    <property type="evidence" value="ECO:0007669"/>
    <property type="project" value="UniProtKB-KW"/>
</dbReference>
<evidence type="ECO:0000256" key="1">
    <source>
        <dbReference type="ARBA" id="ARBA00004429"/>
    </source>
</evidence>
<protein>
    <submittedName>
        <fullName evidence="13">Alkane-1 monooxygenase</fullName>
        <ecNumber evidence="13">1.14.15.3</ecNumber>
    </submittedName>
</protein>
<keyword evidence="6" id="KW-0479">Metal-binding</keyword>
<evidence type="ECO:0000259" key="12">
    <source>
        <dbReference type="Pfam" id="PF00487"/>
    </source>
</evidence>
<name>A0A090WAA7_NONUL</name>
<comment type="subcellular location">
    <subcellularLocation>
        <location evidence="1">Cell inner membrane</location>
        <topology evidence="1">Multi-pass membrane protein</topology>
    </subcellularLocation>
</comment>
<keyword evidence="9" id="KW-0408">Iron</keyword>
<accession>A0A090WAA7</accession>
<evidence type="ECO:0000256" key="4">
    <source>
        <dbReference type="ARBA" id="ARBA00022519"/>
    </source>
</evidence>
<organism evidence="13 14">
    <name type="scientific">Nonlabens ulvanivorans</name>
    <name type="common">Persicivirga ulvanivorans</name>
    <dbReference type="NCBI Taxonomy" id="906888"/>
    <lineage>
        <taxon>Bacteria</taxon>
        <taxon>Pseudomonadati</taxon>
        <taxon>Bacteroidota</taxon>
        <taxon>Flavobacteriia</taxon>
        <taxon>Flavobacteriales</taxon>
        <taxon>Flavobacteriaceae</taxon>
        <taxon>Nonlabens</taxon>
    </lineage>
</organism>
<evidence type="ECO:0000256" key="5">
    <source>
        <dbReference type="ARBA" id="ARBA00022692"/>
    </source>
</evidence>
<dbReference type="InterPro" id="IPR005804">
    <property type="entry name" value="FA_desaturase_dom"/>
</dbReference>
<keyword evidence="11" id="KW-0472">Membrane</keyword>
<keyword evidence="7" id="KW-1133">Transmembrane helix</keyword>
<dbReference type="Proteomes" id="UP000029647">
    <property type="component" value="Unassembled WGS sequence"/>
</dbReference>
<evidence type="ECO:0000256" key="3">
    <source>
        <dbReference type="ARBA" id="ARBA00022475"/>
    </source>
</evidence>
<dbReference type="AlphaFoldDB" id="A0A090WAA7"/>
<proteinExistence type="inferred from homology"/>
<dbReference type="EC" id="1.14.15.3" evidence="13"/>
<keyword evidence="3" id="KW-1003">Cell membrane</keyword>
<comment type="caution">
    <text evidence="13">The sequence shown here is derived from an EMBL/GenBank/DDBJ whole genome shotgun (WGS) entry which is preliminary data.</text>
</comment>
<evidence type="ECO:0000256" key="8">
    <source>
        <dbReference type="ARBA" id="ARBA00023002"/>
    </source>
</evidence>
<comment type="similarity">
    <text evidence="2">Belongs to the fatty acid desaturase type 1 family. AlkB subfamily.</text>
</comment>
<evidence type="ECO:0000256" key="6">
    <source>
        <dbReference type="ARBA" id="ARBA00022723"/>
    </source>
</evidence>
<keyword evidence="8 13" id="KW-0560">Oxidoreductase</keyword>
<evidence type="ECO:0000313" key="13">
    <source>
        <dbReference type="EMBL" id="GAL73940.1"/>
    </source>
</evidence>
<sequence length="64" mass="7203">MGLIFTLGIVAGSNGINVAHELGHRQESWERFLGKILLLPSLYMHFYIEHNYGHHVNAATPEDS</sequence>
<dbReference type="GO" id="GO:0004497">
    <property type="term" value="F:monooxygenase activity"/>
    <property type="evidence" value="ECO:0007669"/>
    <property type="project" value="UniProtKB-KW"/>
</dbReference>
<evidence type="ECO:0000313" key="14">
    <source>
        <dbReference type="Proteomes" id="UP000029647"/>
    </source>
</evidence>
<evidence type="ECO:0000256" key="2">
    <source>
        <dbReference type="ARBA" id="ARBA00010823"/>
    </source>
</evidence>
<keyword evidence="10 13" id="KW-0503">Monooxygenase</keyword>
<evidence type="ECO:0000256" key="10">
    <source>
        <dbReference type="ARBA" id="ARBA00023033"/>
    </source>
</evidence>
<dbReference type="GO" id="GO:0005886">
    <property type="term" value="C:plasma membrane"/>
    <property type="evidence" value="ECO:0007669"/>
    <property type="project" value="UniProtKB-SubCell"/>
</dbReference>
<evidence type="ECO:0000256" key="7">
    <source>
        <dbReference type="ARBA" id="ARBA00022989"/>
    </source>
</evidence>
<dbReference type="InterPro" id="IPR033885">
    <property type="entry name" value="AlkB/XylM"/>
</dbReference>
<dbReference type="Pfam" id="PF00487">
    <property type="entry name" value="FA_desaturase"/>
    <property type="match status" value="1"/>
</dbReference>
<reference evidence="13 14" key="1">
    <citation type="journal article" date="2014" name="Genome Announc.">
        <title>Draft Genome Sequences of Marine Flavobacterium Nonlabens Strains NR17, NR24, NR27, NR32, NR33, and Ara13.</title>
        <authorList>
            <person name="Nakanishi M."/>
            <person name="Meirelles P."/>
            <person name="Suzuki R."/>
            <person name="Takatani N."/>
            <person name="Mino S."/>
            <person name="Suda W."/>
            <person name="Oshima K."/>
            <person name="Hattori M."/>
            <person name="Ohkuma M."/>
            <person name="Hosokawa M."/>
            <person name="Miyashita K."/>
            <person name="Thompson F.L."/>
            <person name="Niwa A."/>
            <person name="Sawabe T."/>
            <person name="Sawabe T."/>
        </authorList>
    </citation>
    <scope>NUCLEOTIDE SEQUENCE [LARGE SCALE GENOMIC DNA]</scope>
    <source>
        <strain evidence="14">JCM19275</strain>
    </source>
</reference>
<dbReference type="EMBL" id="BBNT01000001">
    <property type="protein sequence ID" value="GAL73940.1"/>
    <property type="molecule type" value="Genomic_DNA"/>
</dbReference>
<evidence type="ECO:0000256" key="11">
    <source>
        <dbReference type="ARBA" id="ARBA00023136"/>
    </source>
</evidence>